<reference evidence="8 9" key="1">
    <citation type="submission" date="2015-07" db="EMBL/GenBank/DDBJ databases">
        <title>Genome sequencing of Kibdelosporangium phytohabitans.</title>
        <authorList>
            <person name="Qin S."/>
            <person name="Xing K."/>
        </authorList>
    </citation>
    <scope>NUCLEOTIDE SEQUENCE [LARGE SCALE GENOMIC DNA]</scope>
    <source>
        <strain evidence="8 9">KLBMP1111</strain>
    </source>
</reference>
<protein>
    <submittedName>
        <fullName evidence="8">Arabinose transporter permease</fullName>
    </submittedName>
</protein>
<evidence type="ECO:0000256" key="1">
    <source>
        <dbReference type="ARBA" id="ARBA00004651"/>
    </source>
</evidence>
<evidence type="ECO:0000259" key="7">
    <source>
        <dbReference type="PROSITE" id="PS50850"/>
    </source>
</evidence>
<evidence type="ECO:0000256" key="2">
    <source>
        <dbReference type="ARBA" id="ARBA00022448"/>
    </source>
</evidence>
<dbReference type="CDD" id="cd17321">
    <property type="entry name" value="MFS_MMR_MDR_like"/>
    <property type="match status" value="1"/>
</dbReference>
<dbReference type="EMBL" id="CP012752">
    <property type="protein sequence ID" value="ALG14643.1"/>
    <property type="molecule type" value="Genomic_DNA"/>
</dbReference>
<evidence type="ECO:0000256" key="6">
    <source>
        <dbReference type="SAM" id="Phobius"/>
    </source>
</evidence>
<dbReference type="InterPro" id="IPR005829">
    <property type="entry name" value="Sugar_transporter_CS"/>
</dbReference>
<keyword evidence="5 6" id="KW-0472">Membrane</keyword>
<dbReference type="InterPro" id="IPR011701">
    <property type="entry name" value="MFS"/>
</dbReference>
<accession>A0A0N9IDX6</accession>
<dbReference type="Proteomes" id="UP000063699">
    <property type="component" value="Chromosome"/>
</dbReference>
<gene>
    <name evidence="8" type="ORF">AOZ06_08780</name>
</gene>
<feature type="transmembrane region" description="Helical" evidence="6">
    <location>
        <begin position="284"/>
        <end position="310"/>
    </location>
</feature>
<dbReference type="Pfam" id="PF07690">
    <property type="entry name" value="MFS_1"/>
    <property type="match status" value="1"/>
</dbReference>
<sequence>MLALVTAGSLLVVIDIVIVTVGLPQIQRDLGGSLAGVQWVIVAYTVTMGAVTQVTGTLSDRLGRRTVYLTGIVLFTASSLACGLAPGVVFLDVARGLQGIGGAILMANSLPLISHEFEGQRRNMAIATWTTAATAAGLIAPVLGGVLVDVTSWRAMFLVNVPVGVVAFVLAYAKLPAPPRSGAERQPIDWAGAVLLIASLGLLTFALLRGGDQGWGSAPTIVQLGLAVLLFVVFLGIQKRAQAPTLELSLFRVPAFTGAVSAVLMSRVLTIGGTVYFVQYFQGALHFTATGTGLMLVPGAVAQMGAGMLAGKLQARFPPGPIVALGYACKGVAATWLGFAMSPTAGVVTLAVPLLIWGFGGGIAGAPVMSVAMGVVDKQHAGMVGGTVTTLAAIGGGIGTAVLGVLYTAHAQGTTEDAVASGASAVLFASAALAVVTLALVLVLINPRSVPGR</sequence>
<feature type="transmembrane region" description="Helical" evidence="6">
    <location>
        <begin position="354"/>
        <end position="376"/>
    </location>
</feature>
<evidence type="ECO:0000256" key="3">
    <source>
        <dbReference type="ARBA" id="ARBA00022692"/>
    </source>
</evidence>
<dbReference type="GO" id="GO:0005886">
    <property type="term" value="C:plasma membrane"/>
    <property type="evidence" value="ECO:0007669"/>
    <property type="project" value="UniProtKB-SubCell"/>
</dbReference>
<evidence type="ECO:0000313" key="8">
    <source>
        <dbReference type="EMBL" id="ALG14643.1"/>
    </source>
</evidence>
<dbReference type="OrthoDB" id="5168668at2"/>
<dbReference type="InterPro" id="IPR036259">
    <property type="entry name" value="MFS_trans_sf"/>
</dbReference>
<evidence type="ECO:0000313" key="9">
    <source>
        <dbReference type="Proteomes" id="UP000063699"/>
    </source>
</evidence>
<name>A0A0N9IDX6_9PSEU</name>
<feature type="transmembrane region" description="Helical" evidence="6">
    <location>
        <begin position="67"/>
        <end position="91"/>
    </location>
</feature>
<dbReference type="PANTHER" id="PTHR42718:SF9">
    <property type="entry name" value="MAJOR FACILITATOR SUPERFAMILY MULTIDRUG TRANSPORTER MFSC"/>
    <property type="match status" value="1"/>
</dbReference>
<keyword evidence="4 6" id="KW-1133">Transmembrane helix</keyword>
<dbReference type="KEGG" id="kphy:AOZ06_08780"/>
<proteinExistence type="predicted"/>
<keyword evidence="3 6" id="KW-0812">Transmembrane</keyword>
<feature type="transmembrane region" description="Helical" evidence="6">
    <location>
        <begin position="153"/>
        <end position="175"/>
    </location>
</feature>
<dbReference type="PROSITE" id="PS50850">
    <property type="entry name" value="MFS"/>
    <property type="match status" value="1"/>
</dbReference>
<feature type="transmembrane region" description="Helical" evidence="6">
    <location>
        <begin position="126"/>
        <end position="147"/>
    </location>
</feature>
<feature type="transmembrane region" description="Helical" evidence="6">
    <location>
        <begin position="187"/>
        <end position="208"/>
    </location>
</feature>
<dbReference type="PROSITE" id="PS00216">
    <property type="entry name" value="SUGAR_TRANSPORT_1"/>
    <property type="match status" value="1"/>
</dbReference>
<feature type="transmembrane region" description="Helical" evidence="6">
    <location>
        <begin position="249"/>
        <end position="278"/>
    </location>
</feature>
<feature type="domain" description="Major facilitator superfamily (MFS) profile" evidence="7">
    <location>
        <begin position="1"/>
        <end position="449"/>
    </location>
</feature>
<dbReference type="STRING" id="860235.AOZ06_08780"/>
<feature type="transmembrane region" description="Helical" evidence="6">
    <location>
        <begin position="422"/>
        <end position="445"/>
    </location>
</feature>
<keyword evidence="2" id="KW-0813">Transport</keyword>
<feature type="transmembrane region" description="Helical" evidence="6">
    <location>
        <begin position="322"/>
        <end position="342"/>
    </location>
</feature>
<dbReference type="InterPro" id="IPR020846">
    <property type="entry name" value="MFS_dom"/>
</dbReference>
<dbReference type="Gene3D" id="1.20.1720.10">
    <property type="entry name" value="Multidrug resistance protein D"/>
    <property type="match status" value="1"/>
</dbReference>
<dbReference type="AlphaFoldDB" id="A0A0N9IDX6"/>
<dbReference type="PANTHER" id="PTHR42718">
    <property type="entry name" value="MAJOR FACILITATOR SUPERFAMILY MULTIDRUG TRANSPORTER MFSC"/>
    <property type="match status" value="1"/>
</dbReference>
<evidence type="ECO:0000256" key="4">
    <source>
        <dbReference type="ARBA" id="ARBA00022989"/>
    </source>
</evidence>
<feature type="transmembrane region" description="Helical" evidence="6">
    <location>
        <begin position="34"/>
        <end position="55"/>
    </location>
</feature>
<dbReference type="Gene3D" id="1.20.1250.20">
    <property type="entry name" value="MFS general substrate transporter like domains"/>
    <property type="match status" value="1"/>
</dbReference>
<feature type="transmembrane region" description="Helical" evidence="6">
    <location>
        <begin position="388"/>
        <end position="410"/>
    </location>
</feature>
<evidence type="ECO:0000256" key="5">
    <source>
        <dbReference type="ARBA" id="ARBA00023136"/>
    </source>
</evidence>
<comment type="subcellular location">
    <subcellularLocation>
        <location evidence="1">Cell membrane</location>
        <topology evidence="1">Multi-pass membrane protein</topology>
    </subcellularLocation>
</comment>
<organism evidence="8 9">
    <name type="scientific">Kibdelosporangium phytohabitans</name>
    <dbReference type="NCBI Taxonomy" id="860235"/>
    <lineage>
        <taxon>Bacteria</taxon>
        <taxon>Bacillati</taxon>
        <taxon>Actinomycetota</taxon>
        <taxon>Actinomycetes</taxon>
        <taxon>Pseudonocardiales</taxon>
        <taxon>Pseudonocardiaceae</taxon>
        <taxon>Kibdelosporangium</taxon>
    </lineage>
</organism>
<feature type="transmembrane region" description="Helical" evidence="6">
    <location>
        <begin position="220"/>
        <end position="237"/>
    </location>
</feature>
<dbReference type="GO" id="GO:0022857">
    <property type="term" value="F:transmembrane transporter activity"/>
    <property type="evidence" value="ECO:0007669"/>
    <property type="project" value="InterPro"/>
</dbReference>
<dbReference type="SUPFAM" id="SSF103473">
    <property type="entry name" value="MFS general substrate transporter"/>
    <property type="match status" value="1"/>
</dbReference>
<keyword evidence="9" id="KW-1185">Reference proteome</keyword>